<evidence type="ECO:0000256" key="3">
    <source>
        <dbReference type="ARBA" id="ARBA00022525"/>
    </source>
</evidence>
<keyword evidence="4 8" id="KW-0732">Signal</keyword>
<evidence type="ECO:0000256" key="8">
    <source>
        <dbReference type="SAM" id="SignalP"/>
    </source>
</evidence>
<accession>A0A1I9HZL9</accession>
<reference evidence="9" key="1">
    <citation type="journal article" date="2014" name="Comp. Biochem. Physiol. Part D Genomics Proteomics">
        <title>Analysis of chemosensory gene families in the beetle Monochamus alternatus and its parasitoid Dastarcus helophoroides.</title>
        <authorList>
            <person name="Wang J."/>
            <person name="Li D.Z."/>
            <person name="Min S.F."/>
            <person name="Mi F."/>
            <person name="Zhou S.S."/>
            <person name="Wang M.Q."/>
        </authorList>
    </citation>
    <scope>NUCLEOTIDE SEQUENCE</scope>
</reference>
<name>A0A1I9HZL9_MONAT</name>
<dbReference type="PROSITE" id="PS51257">
    <property type="entry name" value="PROKAR_LIPOPROTEIN"/>
    <property type="match status" value="1"/>
</dbReference>
<protein>
    <submittedName>
        <fullName evidence="9">Odorant-binding protein 14</fullName>
    </submittedName>
</protein>
<dbReference type="FunFam" id="1.10.238.20:FF:000001">
    <property type="entry name" value="General odorant-binding protein lush"/>
    <property type="match status" value="1"/>
</dbReference>
<feature type="region of interest" description="Disordered" evidence="7">
    <location>
        <begin position="137"/>
        <end position="167"/>
    </location>
</feature>
<evidence type="ECO:0000256" key="5">
    <source>
        <dbReference type="ARBA" id="ARBA00023180"/>
    </source>
</evidence>
<feature type="compositionally biased region" description="Basic and acidic residues" evidence="7">
    <location>
        <begin position="138"/>
        <end position="149"/>
    </location>
</feature>
<dbReference type="GO" id="GO:0005549">
    <property type="term" value="F:odorant binding"/>
    <property type="evidence" value="ECO:0007669"/>
    <property type="project" value="InterPro"/>
</dbReference>
<dbReference type="GO" id="GO:0005615">
    <property type="term" value="C:extracellular space"/>
    <property type="evidence" value="ECO:0007669"/>
    <property type="project" value="TreeGrafter"/>
</dbReference>
<evidence type="ECO:0000256" key="4">
    <source>
        <dbReference type="ARBA" id="ARBA00022729"/>
    </source>
</evidence>
<evidence type="ECO:0000313" key="9">
    <source>
        <dbReference type="EMBL" id="AIX97029.1"/>
    </source>
</evidence>
<keyword evidence="3" id="KW-0964">Secreted</keyword>
<dbReference type="InterPro" id="IPR006170">
    <property type="entry name" value="PBP/GOBP"/>
</dbReference>
<dbReference type="SUPFAM" id="SSF47565">
    <property type="entry name" value="Insect pheromone/odorant-binding proteins"/>
    <property type="match status" value="1"/>
</dbReference>
<dbReference type="PANTHER" id="PTHR11857:SF43">
    <property type="entry name" value="GEO07291P1-RELATED"/>
    <property type="match status" value="1"/>
</dbReference>
<dbReference type="PANTHER" id="PTHR11857">
    <property type="entry name" value="ODORANT BINDING PROTEIN-RELATED"/>
    <property type="match status" value="1"/>
</dbReference>
<dbReference type="CDD" id="cd23992">
    <property type="entry name" value="PBP_GOBP"/>
    <property type="match status" value="1"/>
</dbReference>
<evidence type="ECO:0000256" key="2">
    <source>
        <dbReference type="ARBA" id="ARBA00008098"/>
    </source>
</evidence>
<dbReference type="Gene3D" id="1.10.238.20">
    <property type="entry name" value="Pheromone/general odorant binding protein domain"/>
    <property type="match status" value="1"/>
</dbReference>
<dbReference type="EMBL" id="KF977567">
    <property type="protein sequence ID" value="AIX97029.1"/>
    <property type="molecule type" value="mRNA"/>
</dbReference>
<sequence length="167" mass="18845">MKVFATVAVVVVVLVACCIGQTYTEEERERIRKNREDCIIETKVDSNLITRADAGDFVDDDKLKCFTKCFYQKAGFVTENGELLLDVIKAKIPASVDKERAVKVVEDCKQTGKDACETVYLIHKCYFEYTQRNNLNKTPEKVEEAEKAAQSETQTEAQKETATESKA</sequence>
<evidence type="ECO:0000256" key="6">
    <source>
        <dbReference type="ARBA" id="ARBA00056866"/>
    </source>
</evidence>
<dbReference type="SMART" id="SM00708">
    <property type="entry name" value="PhBP"/>
    <property type="match status" value="1"/>
</dbReference>
<feature type="chain" id="PRO_5012746233" evidence="8">
    <location>
        <begin position="25"/>
        <end position="167"/>
    </location>
</feature>
<feature type="signal peptide" evidence="8">
    <location>
        <begin position="1"/>
        <end position="24"/>
    </location>
</feature>
<gene>
    <name evidence="9" type="primary">obp14</name>
</gene>
<dbReference type="Pfam" id="PF01395">
    <property type="entry name" value="PBP_GOBP"/>
    <property type="match status" value="1"/>
</dbReference>
<dbReference type="InterPro" id="IPR036728">
    <property type="entry name" value="PBP_GOBP_sf"/>
</dbReference>
<evidence type="ECO:0000256" key="7">
    <source>
        <dbReference type="SAM" id="MobiDB-lite"/>
    </source>
</evidence>
<comment type="function">
    <text evidence="6">May be a carrier protein for lipids.</text>
</comment>
<feature type="compositionally biased region" description="Basic and acidic residues" evidence="7">
    <location>
        <begin position="157"/>
        <end position="167"/>
    </location>
</feature>
<dbReference type="AlphaFoldDB" id="A0A1I9HZL9"/>
<organism evidence="9">
    <name type="scientific">Monochamus alternatus</name>
    <name type="common">Japanese pine sawyer beetle</name>
    <dbReference type="NCBI Taxonomy" id="192382"/>
    <lineage>
        <taxon>Eukaryota</taxon>
        <taxon>Metazoa</taxon>
        <taxon>Ecdysozoa</taxon>
        <taxon>Arthropoda</taxon>
        <taxon>Hexapoda</taxon>
        <taxon>Insecta</taxon>
        <taxon>Pterygota</taxon>
        <taxon>Neoptera</taxon>
        <taxon>Endopterygota</taxon>
        <taxon>Coleoptera</taxon>
        <taxon>Polyphaga</taxon>
        <taxon>Cucujiformia</taxon>
        <taxon>Chrysomeloidea</taxon>
        <taxon>Cerambycidae</taxon>
        <taxon>Lamiinae</taxon>
        <taxon>Monochamini</taxon>
        <taxon>Monochamus</taxon>
    </lineage>
</organism>
<comment type="subcellular location">
    <subcellularLocation>
        <location evidence="1">Secreted</location>
    </subcellularLocation>
</comment>
<proteinExistence type="evidence at transcript level"/>
<evidence type="ECO:0000256" key="1">
    <source>
        <dbReference type="ARBA" id="ARBA00004613"/>
    </source>
</evidence>
<keyword evidence="5" id="KW-0325">Glycoprotein</keyword>
<comment type="similarity">
    <text evidence="2">Belongs to the PBP/GOBP family.</text>
</comment>
<dbReference type="GO" id="GO:0007608">
    <property type="term" value="P:sensory perception of smell"/>
    <property type="evidence" value="ECO:0007669"/>
    <property type="project" value="TreeGrafter"/>
</dbReference>